<evidence type="ECO:0000256" key="7">
    <source>
        <dbReference type="SAM" id="Phobius"/>
    </source>
</evidence>
<dbReference type="InterPro" id="IPR003661">
    <property type="entry name" value="HisK_dim/P_dom"/>
</dbReference>
<dbReference type="SMART" id="SM00387">
    <property type="entry name" value="HATPase_c"/>
    <property type="match status" value="1"/>
</dbReference>
<keyword evidence="7" id="KW-1133">Transmembrane helix</keyword>
<keyword evidence="7" id="KW-0812">Transmembrane</keyword>
<dbReference type="OrthoDB" id="9789238at2"/>
<dbReference type="Proteomes" id="UP000245890">
    <property type="component" value="Unassembled WGS sequence"/>
</dbReference>
<organism evidence="11 12">
    <name type="scientific">Sphingomonas pokkalii</name>
    <dbReference type="NCBI Taxonomy" id="2175090"/>
    <lineage>
        <taxon>Bacteria</taxon>
        <taxon>Pseudomonadati</taxon>
        <taxon>Pseudomonadota</taxon>
        <taxon>Alphaproteobacteria</taxon>
        <taxon>Sphingomonadales</taxon>
        <taxon>Sphingomonadaceae</taxon>
        <taxon>Sphingomonas</taxon>
    </lineage>
</organism>
<dbReference type="RefSeq" id="WP_116468226.1">
    <property type="nucleotide sequence ID" value="NZ_QENQ01000001.1"/>
</dbReference>
<comment type="caution">
    <text evidence="11">The sequence shown here is derived from an EMBL/GenBank/DDBJ whole genome shotgun (WGS) entry which is preliminary data.</text>
</comment>
<evidence type="ECO:0000256" key="5">
    <source>
        <dbReference type="ARBA" id="ARBA00022777"/>
    </source>
</evidence>
<dbReference type="SUPFAM" id="SSF55785">
    <property type="entry name" value="PYP-like sensor domain (PAS domain)"/>
    <property type="match status" value="2"/>
</dbReference>
<keyword evidence="3" id="KW-0597">Phosphoprotein</keyword>
<dbReference type="InterPro" id="IPR000700">
    <property type="entry name" value="PAS-assoc_C"/>
</dbReference>
<dbReference type="PANTHER" id="PTHR43304:SF1">
    <property type="entry name" value="PAC DOMAIN-CONTAINING PROTEIN"/>
    <property type="match status" value="1"/>
</dbReference>
<keyword evidence="7" id="KW-0472">Membrane</keyword>
<dbReference type="FunFam" id="3.30.450.20:FF:000099">
    <property type="entry name" value="Sensory box sensor histidine kinase"/>
    <property type="match status" value="1"/>
</dbReference>
<name>A0A2U0SBW9_9SPHN</name>
<evidence type="ECO:0000256" key="3">
    <source>
        <dbReference type="ARBA" id="ARBA00022553"/>
    </source>
</evidence>
<evidence type="ECO:0000256" key="4">
    <source>
        <dbReference type="ARBA" id="ARBA00022679"/>
    </source>
</evidence>
<feature type="domain" description="Histidine kinase" evidence="8">
    <location>
        <begin position="434"/>
        <end position="648"/>
    </location>
</feature>
<evidence type="ECO:0000313" key="12">
    <source>
        <dbReference type="Proteomes" id="UP000245890"/>
    </source>
</evidence>
<comment type="catalytic activity">
    <reaction evidence="1">
        <text>ATP + protein L-histidine = ADP + protein N-phospho-L-histidine.</text>
        <dbReference type="EC" id="2.7.13.3"/>
    </reaction>
</comment>
<dbReference type="Gene3D" id="1.10.287.130">
    <property type="match status" value="1"/>
</dbReference>
<dbReference type="Gene3D" id="3.30.565.10">
    <property type="entry name" value="Histidine kinase-like ATPase, C-terminal domain"/>
    <property type="match status" value="1"/>
</dbReference>
<dbReference type="SMART" id="SM00091">
    <property type="entry name" value="PAS"/>
    <property type="match status" value="1"/>
</dbReference>
<dbReference type="InterPro" id="IPR001610">
    <property type="entry name" value="PAC"/>
</dbReference>
<feature type="domain" description="PAC" evidence="10">
    <location>
        <begin position="189"/>
        <end position="241"/>
    </location>
</feature>
<dbReference type="InterPro" id="IPR036890">
    <property type="entry name" value="HATPase_C_sf"/>
</dbReference>
<keyword evidence="5" id="KW-0418">Kinase</keyword>
<dbReference type="InterPro" id="IPR004358">
    <property type="entry name" value="Sig_transdc_His_kin-like_C"/>
</dbReference>
<dbReference type="NCBIfam" id="TIGR00229">
    <property type="entry name" value="sensory_box"/>
    <property type="match status" value="1"/>
</dbReference>
<dbReference type="CDD" id="cd00082">
    <property type="entry name" value="HisKA"/>
    <property type="match status" value="1"/>
</dbReference>
<feature type="transmembrane region" description="Helical" evidence="7">
    <location>
        <begin position="56"/>
        <end position="76"/>
    </location>
</feature>
<accession>A0A2U0SBW9</accession>
<dbReference type="InterPro" id="IPR036097">
    <property type="entry name" value="HisK_dim/P_sf"/>
</dbReference>
<feature type="domain" description="PAS" evidence="9">
    <location>
        <begin position="115"/>
        <end position="186"/>
    </location>
</feature>
<dbReference type="PROSITE" id="PS50113">
    <property type="entry name" value="PAC"/>
    <property type="match status" value="1"/>
</dbReference>
<dbReference type="Pfam" id="PF08447">
    <property type="entry name" value="PAS_3"/>
    <property type="match status" value="1"/>
</dbReference>
<dbReference type="EC" id="2.7.13.3" evidence="2"/>
<dbReference type="PROSITE" id="PS50112">
    <property type="entry name" value="PAS"/>
    <property type="match status" value="1"/>
</dbReference>
<dbReference type="InterPro" id="IPR035965">
    <property type="entry name" value="PAS-like_dom_sf"/>
</dbReference>
<evidence type="ECO:0000259" key="8">
    <source>
        <dbReference type="PROSITE" id="PS50109"/>
    </source>
</evidence>
<dbReference type="SUPFAM" id="SSF47384">
    <property type="entry name" value="Homodimeric domain of signal transducing histidine kinase"/>
    <property type="match status" value="1"/>
</dbReference>
<keyword evidence="6" id="KW-0175">Coiled coil</keyword>
<feature type="transmembrane region" description="Helical" evidence="7">
    <location>
        <begin position="33"/>
        <end position="49"/>
    </location>
</feature>
<dbReference type="SUPFAM" id="SSF55874">
    <property type="entry name" value="ATPase domain of HSP90 chaperone/DNA topoisomerase II/histidine kinase"/>
    <property type="match status" value="1"/>
</dbReference>
<proteinExistence type="predicted"/>
<evidence type="ECO:0000256" key="2">
    <source>
        <dbReference type="ARBA" id="ARBA00012438"/>
    </source>
</evidence>
<evidence type="ECO:0000256" key="6">
    <source>
        <dbReference type="SAM" id="Coils"/>
    </source>
</evidence>
<dbReference type="InterPro" id="IPR013655">
    <property type="entry name" value="PAS_fold_3"/>
</dbReference>
<gene>
    <name evidence="11" type="ORF">DD559_05115</name>
</gene>
<evidence type="ECO:0000259" key="10">
    <source>
        <dbReference type="PROSITE" id="PS50113"/>
    </source>
</evidence>
<dbReference type="Pfam" id="PF02518">
    <property type="entry name" value="HATPase_c"/>
    <property type="match status" value="1"/>
</dbReference>
<dbReference type="GO" id="GO:0000155">
    <property type="term" value="F:phosphorelay sensor kinase activity"/>
    <property type="evidence" value="ECO:0007669"/>
    <property type="project" value="InterPro"/>
</dbReference>
<reference evidence="11 12" key="1">
    <citation type="submission" date="2018-05" db="EMBL/GenBank/DDBJ databases">
        <title>Description of Sphingomonas pokkalii sp nov, isolated from the rhizosphere of saline tolerant pokkali rice and its draft genome analysis.</title>
        <authorList>
            <person name="Menon R."/>
            <person name="Kumari S."/>
            <person name="Rameshkumar N."/>
        </authorList>
    </citation>
    <scope>NUCLEOTIDE SEQUENCE [LARGE SCALE GENOMIC DNA]</scope>
    <source>
        <strain evidence="11 12">L3B27</strain>
    </source>
</reference>
<dbReference type="SMART" id="SM00086">
    <property type="entry name" value="PAC"/>
    <property type="match status" value="1"/>
</dbReference>
<evidence type="ECO:0000313" key="11">
    <source>
        <dbReference type="EMBL" id="PVX28781.1"/>
    </source>
</evidence>
<dbReference type="InterPro" id="IPR000014">
    <property type="entry name" value="PAS"/>
</dbReference>
<dbReference type="Gene3D" id="3.30.450.20">
    <property type="entry name" value="PAS domain"/>
    <property type="match status" value="2"/>
</dbReference>
<dbReference type="AlphaFoldDB" id="A0A2U0SBW9"/>
<feature type="coiled-coil region" evidence="6">
    <location>
        <begin position="98"/>
        <end position="125"/>
    </location>
</feature>
<dbReference type="InterPro" id="IPR003594">
    <property type="entry name" value="HATPase_dom"/>
</dbReference>
<dbReference type="EMBL" id="QENQ01000001">
    <property type="protein sequence ID" value="PVX28781.1"/>
    <property type="molecule type" value="Genomic_DNA"/>
</dbReference>
<protein>
    <recommendedName>
        <fullName evidence="2">histidine kinase</fullName>
        <ecNumber evidence="2">2.7.13.3</ecNumber>
    </recommendedName>
</protein>
<evidence type="ECO:0000256" key="1">
    <source>
        <dbReference type="ARBA" id="ARBA00000085"/>
    </source>
</evidence>
<keyword evidence="4" id="KW-0808">Transferase</keyword>
<dbReference type="CDD" id="cd00130">
    <property type="entry name" value="PAS"/>
    <property type="match status" value="1"/>
</dbReference>
<dbReference type="InterPro" id="IPR005467">
    <property type="entry name" value="His_kinase_dom"/>
</dbReference>
<dbReference type="PROSITE" id="PS50109">
    <property type="entry name" value="HIS_KIN"/>
    <property type="match status" value="1"/>
</dbReference>
<dbReference type="InterPro" id="IPR052162">
    <property type="entry name" value="Sensor_kinase/Photoreceptor"/>
</dbReference>
<evidence type="ECO:0000259" key="9">
    <source>
        <dbReference type="PROSITE" id="PS50112"/>
    </source>
</evidence>
<dbReference type="Pfam" id="PF00512">
    <property type="entry name" value="HisKA"/>
    <property type="match status" value="1"/>
</dbReference>
<dbReference type="PRINTS" id="PR00344">
    <property type="entry name" value="BCTRLSENSOR"/>
</dbReference>
<keyword evidence="12" id="KW-1185">Reference proteome</keyword>
<dbReference type="PANTHER" id="PTHR43304">
    <property type="entry name" value="PHYTOCHROME-LIKE PROTEIN CPH1"/>
    <property type="match status" value="1"/>
</dbReference>
<sequence length="648" mass="69639">MIAKGTRPALLAAATLLAGALFCIDCGADFAGAIAILYLLVPLLVAWVGSEAEVRAATIGCIVLALLSWGIVHGTATDAANVMRGALACVAIGVTGALLVNQKRLAGAQEALEKAREELERFTDSVPQILWRATPEMRIDFFNRAYGEITGRSIADAIATQDWTPDLHPEDAAAFLAHAQETFAAGKDVRFTYRLRHANGEYRWLLIAARPARDAEGRIVAYYGSNTDIHDQIVMQQQVRDLNATLEQLVAERTAALSKEQVRNSGLFELSSISFAEMDFSATQPILDALRSAGVEDLRAHFSQHPALLERCLGLIRTTRVNTALAQLMGYADLAELAANPPAANAEDGTEVVLQQLEMIYAGRQALSGHTVLIGKDDRRIPVYFSVSTLGDGLHLSSLVDLTERERIEELRRGAQAELARANRAATLGAYSASIAHELNQPVASLLMDARTGLRTLQGEPPNPALAVRVLERINQAAQRIAAIIDRARDTIVAGDRPCEPVDVCALAGELRELLERPLRAAGATLETACVQGTPQVLADRVNLQQVLVNLVTNAADALRDVEGARQILVSVQPVGQGIEVRVEDSGPGIAEAHLDKLFQPFFTTKAGGIGMGLQICRSIIEGMGGWLEAGNRPEGGACFRFTLPPVT</sequence>